<dbReference type="PANTHER" id="PTHR47197:SF3">
    <property type="entry name" value="DIHYDRO-HEME D1 DEHYDROGENASE"/>
    <property type="match status" value="1"/>
</dbReference>
<protein>
    <submittedName>
        <fullName evidence="2">Protein nirF</fullName>
    </submittedName>
</protein>
<feature type="chain" id="PRO_5036879569" evidence="1">
    <location>
        <begin position="23"/>
        <end position="391"/>
    </location>
</feature>
<dbReference type="KEGG" id="aiq:Azoinq_02160"/>
<dbReference type="Proteomes" id="UP000683428">
    <property type="component" value="Chromosome"/>
</dbReference>
<name>A0A975XV37_9RHOO</name>
<dbReference type="Pfam" id="PF02239">
    <property type="entry name" value="Cytochrom_D1"/>
    <property type="match status" value="1"/>
</dbReference>
<reference evidence="2" key="1">
    <citation type="submission" date="2020-11" db="EMBL/GenBank/DDBJ databases">
        <title>Azospira inquinata sp. nov.</title>
        <authorList>
            <person name="Moe W.M."/>
            <person name="Mikes M.C."/>
        </authorList>
    </citation>
    <scope>NUCLEOTIDE SEQUENCE</scope>
    <source>
        <strain evidence="2">Azo-3</strain>
    </source>
</reference>
<proteinExistence type="predicted"/>
<dbReference type="InterPro" id="IPR051200">
    <property type="entry name" value="Host-pathogen_enzymatic-act"/>
</dbReference>
<keyword evidence="3" id="KW-1185">Reference proteome</keyword>
<dbReference type="EMBL" id="CP064782">
    <property type="protein sequence ID" value="QWT49443.1"/>
    <property type="molecule type" value="Genomic_DNA"/>
</dbReference>
<evidence type="ECO:0000313" key="2">
    <source>
        <dbReference type="EMBL" id="QWT49443.1"/>
    </source>
</evidence>
<feature type="signal peptide" evidence="1">
    <location>
        <begin position="1"/>
        <end position="22"/>
    </location>
</feature>
<sequence length="391" mass="42448">MKNNPIVLCLILLLAGCASQPAALRGSGDLGVVIERAAGRVEIVDTSKNAILTKVSGLGDLSHASAVFSRDGRYAYVFGRDGAISKVDLLTGTLVKRVVQAGNSIGGAISQDGKLLVAQNYEPGGIKAFDAQTLDLLADIPAYYGQEGKRSKVVGLADLPGNRFAYALFDAGEIRITDLSDPAHPQTQKFAAGKQPYDGLVTPDGRYYLAGLFGEDGLALLDTWKPEQGVRKILSGYGRGEQPLPVYKMPHLRGWAVAGNKIYLPAIGHHEILVVDTRSWQEIDRIPVKSQPVFVMARPDGREIWANFAFPDNGYVQIIDTLRDQVMETIEPGRAVLHLEFTPRGESVWISARDDNKVTVYDTRTHRPTATLSAESPSGIFFTSRAARIGF</sequence>
<accession>A0A975XV37</accession>
<organism evidence="2 3">
    <name type="scientific">Azospira inquinata</name>
    <dbReference type="NCBI Taxonomy" id="2785627"/>
    <lineage>
        <taxon>Bacteria</taxon>
        <taxon>Pseudomonadati</taxon>
        <taxon>Pseudomonadota</taxon>
        <taxon>Betaproteobacteria</taxon>
        <taxon>Rhodocyclales</taxon>
        <taxon>Rhodocyclaceae</taxon>
        <taxon>Azospira</taxon>
    </lineage>
</organism>
<dbReference type="PANTHER" id="PTHR47197">
    <property type="entry name" value="PROTEIN NIRF"/>
    <property type="match status" value="1"/>
</dbReference>
<gene>
    <name evidence="2" type="ORF">Azoinq_02160</name>
</gene>
<dbReference type="RefSeq" id="WP_216127016.1">
    <property type="nucleotide sequence ID" value="NZ_CP064782.1"/>
</dbReference>
<evidence type="ECO:0000313" key="3">
    <source>
        <dbReference type="Proteomes" id="UP000683428"/>
    </source>
</evidence>
<evidence type="ECO:0000256" key="1">
    <source>
        <dbReference type="SAM" id="SignalP"/>
    </source>
</evidence>
<dbReference type="PROSITE" id="PS51257">
    <property type="entry name" value="PROKAR_LIPOPROTEIN"/>
    <property type="match status" value="1"/>
</dbReference>
<dbReference type="AlphaFoldDB" id="A0A975XV37"/>
<keyword evidence="1" id="KW-0732">Signal</keyword>
<dbReference type="CDD" id="cd20778">
    <property type="entry name" value="8prop_hemeD1_NirF"/>
    <property type="match status" value="1"/>
</dbReference>